<evidence type="ECO:0000256" key="1">
    <source>
        <dbReference type="SAM" id="SignalP"/>
    </source>
</evidence>
<dbReference type="InterPro" id="IPR029052">
    <property type="entry name" value="Metallo-depent_PP-like"/>
</dbReference>
<proteinExistence type="predicted"/>
<keyword evidence="3" id="KW-1185">Reference proteome</keyword>
<keyword evidence="1" id="KW-0732">Signal</keyword>
<sequence>MNWIILCVVVALLLTVGLQGKSESAFTAQNEADLYRLLPRIYSLLPEIDQKSADILSSEVTDQLLIAEMAQLFTAFNETNTTRPSEGCRAIYVLNNTDMDAKDVCIYWNECIYNDFDPPYPENETLVCEPPPMPTTVRQKTPERFEMRIYFPPKVIMMSHHGTGQSQGNNEYSCFITDLQARYSDVIVLHLTGHSHEDSFRLVT</sequence>
<dbReference type="EMBL" id="JAODUP010000945">
    <property type="protein sequence ID" value="KAK2142519.1"/>
    <property type="molecule type" value="Genomic_DNA"/>
</dbReference>
<organism evidence="2 3">
    <name type="scientific">Paralvinella palmiformis</name>
    <dbReference type="NCBI Taxonomy" id="53620"/>
    <lineage>
        <taxon>Eukaryota</taxon>
        <taxon>Metazoa</taxon>
        <taxon>Spiralia</taxon>
        <taxon>Lophotrochozoa</taxon>
        <taxon>Annelida</taxon>
        <taxon>Polychaeta</taxon>
        <taxon>Sedentaria</taxon>
        <taxon>Canalipalpata</taxon>
        <taxon>Terebellida</taxon>
        <taxon>Terebelliformia</taxon>
        <taxon>Alvinellidae</taxon>
        <taxon>Paralvinella</taxon>
    </lineage>
</organism>
<comment type="caution">
    <text evidence="2">The sequence shown here is derived from an EMBL/GenBank/DDBJ whole genome shotgun (WGS) entry which is preliminary data.</text>
</comment>
<protein>
    <submittedName>
        <fullName evidence="2">Uncharacterized protein</fullName>
    </submittedName>
</protein>
<evidence type="ECO:0000313" key="3">
    <source>
        <dbReference type="Proteomes" id="UP001208570"/>
    </source>
</evidence>
<accession>A0AAD9IXI1</accession>
<dbReference type="SUPFAM" id="SSF56300">
    <property type="entry name" value="Metallo-dependent phosphatases"/>
    <property type="match status" value="1"/>
</dbReference>
<feature type="signal peptide" evidence="1">
    <location>
        <begin position="1"/>
        <end position="20"/>
    </location>
</feature>
<evidence type="ECO:0000313" key="2">
    <source>
        <dbReference type="EMBL" id="KAK2142519.1"/>
    </source>
</evidence>
<reference evidence="2" key="1">
    <citation type="journal article" date="2023" name="Mol. Biol. Evol.">
        <title>Third-Generation Sequencing Reveals the Adaptive Role of the Epigenome in Three Deep-Sea Polychaetes.</title>
        <authorList>
            <person name="Perez M."/>
            <person name="Aroh O."/>
            <person name="Sun Y."/>
            <person name="Lan Y."/>
            <person name="Juniper S.K."/>
            <person name="Young C.R."/>
            <person name="Angers B."/>
            <person name="Qian P.Y."/>
        </authorList>
    </citation>
    <scope>NUCLEOTIDE SEQUENCE</scope>
    <source>
        <strain evidence="2">P08H-3</strain>
    </source>
</reference>
<dbReference type="AlphaFoldDB" id="A0AAD9IXI1"/>
<dbReference type="Proteomes" id="UP001208570">
    <property type="component" value="Unassembled WGS sequence"/>
</dbReference>
<feature type="chain" id="PRO_5042055033" evidence="1">
    <location>
        <begin position="21"/>
        <end position="204"/>
    </location>
</feature>
<name>A0AAD9IXI1_9ANNE</name>
<gene>
    <name evidence="2" type="ORF">LSH36_945g00096</name>
</gene>